<dbReference type="GO" id="GO:0042391">
    <property type="term" value="P:regulation of membrane potential"/>
    <property type="evidence" value="ECO:0007669"/>
    <property type="project" value="TreeGrafter"/>
</dbReference>
<dbReference type="Proteomes" id="UP000299102">
    <property type="component" value="Unassembled WGS sequence"/>
</dbReference>
<proteinExistence type="predicted"/>
<dbReference type="PANTHER" id="PTHR12101">
    <property type="entry name" value="POPEYE DOMAIN CONTAINING PROTEIN"/>
    <property type="match status" value="1"/>
</dbReference>
<keyword evidence="2" id="KW-1185">Reference proteome</keyword>
<dbReference type="OrthoDB" id="425611at2759"/>
<name>A0A4C1YZY6_EUMVA</name>
<dbReference type="GO" id="GO:0042383">
    <property type="term" value="C:sarcolemma"/>
    <property type="evidence" value="ECO:0007669"/>
    <property type="project" value="TreeGrafter"/>
</dbReference>
<evidence type="ECO:0000313" key="1">
    <source>
        <dbReference type="EMBL" id="GBP80364.1"/>
    </source>
</evidence>
<dbReference type="STRING" id="151549.A0A4C1YZY6"/>
<dbReference type="GO" id="GO:0030552">
    <property type="term" value="F:cAMP binding"/>
    <property type="evidence" value="ECO:0007669"/>
    <property type="project" value="TreeGrafter"/>
</dbReference>
<dbReference type="PANTHER" id="PTHR12101:SF1">
    <property type="entry name" value="BVES"/>
    <property type="match status" value="1"/>
</dbReference>
<reference evidence="1 2" key="1">
    <citation type="journal article" date="2019" name="Commun. Biol.">
        <title>The bagworm genome reveals a unique fibroin gene that provides high tensile strength.</title>
        <authorList>
            <person name="Kono N."/>
            <person name="Nakamura H."/>
            <person name="Ohtoshi R."/>
            <person name="Tomita M."/>
            <person name="Numata K."/>
            <person name="Arakawa K."/>
        </authorList>
    </citation>
    <scope>NUCLEOTIDE SEQUENCE [LARGE SCALE GENOMIC DNA]</scope>
</reference>
<dbReference type="GO" id="GO:0007507">
    <property type="term" value="P:heart development"/>
    <property type="evidence" value="ECO:0007669"/>
    <property type="project" value="TreeGrafter"/>
</dbReference>
<dbReference type="AlphaFoldDB" id="A0A4C1YZY6"/>
<sequence>MFNCCVALFLSNETGLGIKLELNIESRIGVGTESESSFEVGSKKARRIKIDFRHGTSAQIFSCGALAPRAHTPSSPPHARISLKRFYCFWRRRNVCSCAPLQMILFARVLYGYKSRILNRQFYHDLIVDDRGRTNSSVFRSQVYTALFAPLRVSRRQFRRVLQCMRSVKHLKCQELYAHEKVTKVDSLSLVLSGK</sequence>
<evidence type="ECO:0000313" key="2">
    <source>
        <dbReference type="Proteomes" id="UP000299102"/>
    </source>
</evidence>
<dbReference type="InterPro" id="IPR006916">
    <property type="entry name" value="POPDC1-3"/>
</dbReference>
<gene>
    <name evidence="1" type="ORF">EVAR_54752_1</name>
</gene>
<dbReference type="GO" id="GO:0051146">
    <property type="term" value="P:striated muscle cell differentiation"/>
    <property type="evidence" value="ECO:0007669"/>
    <property type="project" value="TreeGrafter"/>
</dbReference>
<organism evidence="1 2">
    <name type="scientific">Eumeta variegata</name>
    <name type="common">Bagworm moth</name>
    <name type="synonym">Eumeta japonica</name>
    <dbReference type="NCBI Taxonomy" id="151549"/>
    <lineage>
        <taxon>Eukaryota</taxon>
        <taxon>Metazoa</taxon>
        <taxon>Ecdysozoa</taxon>
        <taxon>Arthropoda</taxon>
        <taxon>Hexapoda</taxon>
        <taxon>Insecta</taxon>
        <taxon>Pterygota</taxon>
        <taxon>Neoptera</taxon>
        <taxon>Endopterygota</taxon>
        <taxon>Lepidoptera</taxon>
        <taxon>Glossata</taxon>
        <taxon>Ditrysia</taxon>
        <taxon>Tineoidea</taxon>
        <taxon>Psychidae</taxon>
        <taxon>Oiketicinae</taxon>
        <taxon>Eumeta</taxon>
    </lineage>
</organism>
<protein>
    <submittedName>
        <fullName evidence="1">Uncharacterized protein</fullName>
    </submittedName>
</protein>
<dbReference type="EMBL" id="BGZK01001458">
    <property type="protein sequence ID" value="GBP80364.1"/>
    <property type="molecule type" value="Genomic_DNA"/>
</dbReference>
<accession>A0A4C1YZY6</accession>
<comment type="caution">
    <text evidence="1">The sequence shown here is derived from an EMBL/GenBank/DDBJ whole genome shotgun (WGS) entry which is preliminary data.</text>
</comment>